<dbReference type="Proteomes" id="UP000272025">
    <property type="component" value="Unassembled WGS sequence"/>
</dbReference>
<proteinExistence type="predicted"/>
<evidence type="ECO:0000256" key="1">
    <source>
        <dbReference type="SAM" id="Phobius"/>
    </source>
</evidence>
<evidence type="ECO:0000313" key="3">
    <source>
        <dbReference type="Proteomes" id="UP000272025"/>
    </source>
</evidence>
<keyword evidence="1" id="KW-1133">Transmembrane helix</keyword>
<reference evidence="2 3" key="1">
    <citation type="journal article" date="2018" name="Mol. Ecol.">
        <title>The obligate alkalophilic soda-lake fungus Sodiomyces alkalinus has shifted to a protein diet.</title>
        <authorList>
            <person name="Grum-Grzhimaylo A.A."/>
            <person name="Falkoski D.L."/>
            <person name="van den Heuvel J."/>
            <person name="Valero-Jimenez C.A."/>
            <person name="Min B."/>
            <person name="Choi I.G."/>
            <person name="Lipzen A."/>
            <person name="Daum C.G."/>
            <person name="Aanen D.K."/>
            <person name="Tsang A."/>
            <person name="Henrissat B."/>
            <person name="Bilanenko E.N."/>
            <person name="de Vries R.P."/>
            <person name="van Kan J.A.L."/>
            <person name="Grigoriev I.V."/>
            <person name="Debets A.J.M."/>
        </authorList>
    </citation>
    <scope>NUCLEOTIDE SEQUENCE [LARGE SCALE GENOMIC DNA]</scope>
    <source>
        <strain evidence="2 3">F11</strain>
    </source>
</reference>
<accession>A0A3N2Q8S6</accession>
<sequence>MGRYGRRCGSRAACVVLTWMSCGGRSARLWAIESVLLLVAPCFFFSAVLGVRRALLPAFSPVFHIARESQKKKKRRKKERKVTKGFAQKATNGTDVFSTYTTAPPMIYKRDAKLPGQLSVDRTRTPTALLVLIPSKFSPVGSGLGSLVDFILSRLLSTAARKFGV</sequence>
<dbReference type="EMBL" id="ML119051">
    <property type="protein sequence ID" value="ROT43048.1"/>
    <property type="molecule type" value="Genomic_DNA"/>
</dbReference>
<keyword evidence="1" id="KW-0472">Membrane</keyword>
<dbReference type="RefSeq" id="XP_028470854.1">
    <property type="nucleotide sequence ID" value="XM_028608718.1"/>
</dbReference>
<evidence type="ECO:0000313" key="2">
    <source>
        <dbReference type="EMBL" id="ROT43048.1"/>
    </source>
</evidence>
<gene>
    <name evidence="2" type="ORF">SODALDRAFT_29355</name>
</gene>
<keyword evidence="1" id="KW-0812">Transmembrane</keyword>
<dbReference type="AlphaFoldDB" id="A0A3N2Q8S6"/>
<keyword evidence="3" id="KW-1185">Reference proteome</keyword>
<feature type="transmembrane region" description="Helical" evidence="1">
    <location>
        <begin position="36"/>
        <end position="66"/>
    </location>
</feature>
<evidence type="ECO:0008006" key="4">
    <source>
        <dbReference type="Google" id="ProtNLM"/>
    </source>
</evidence>
<protein>
    <recommendedName>
        <fullName evidence="4">Transmembrane protein</fullName>
    </recommendedName>
</protein>
<name>A0A3N2Q8S6_SODAK</name>
<organism evidence="2 3">
    <name type="scientific">Sodiomyces alkalinus (strain CBS 110278 / VKM F-3762 / F11)</name>
    <name type="common">Alkaliphilic filamentous fungus</name>
    <dbReference type="NCBI Taxonomy" id="1314773"/>
    <lineage>
        <taxon>Eukaryota</taxon>
        <taxon>Fungi</taxon>
        <taxon>Dikarya</taxon>
        <taxon>Ascomycota</taxon>
        <taxon>Pezizomycotina</taxon>
        <taxon>Sordariomycetes</taxon>
        <taxon>Hypocreomycetidae</taxon>
        <taxon>Glomerellales</taxon>
        <taxon>Plectosphaerellaceae</taxon>
        <taxon>Sodiomyces</taxon>
    </lineage>
</organism>
<dbReference type="PROSITE" id="PS51257">
    <property type="entry name" value="PROKAR_LIPOPROTEIN"/>
    <property type="match status" value="1"/>
</dbReference>
<dbReference type="GeneID" id="39577196"/>